<dbReference type="GO" id="GO:0005829">
    <property type="term" value="C:cytosol"/>
    <property type="evidence" value="ECO:0007669"/>
    <property type="project" value="TreeGrafter"/>
</dbReference>
<comment type="caution">
    <text evidence="5">The sequence shown here is derived from an EMBL/GenBank/DDBJ whole genome shotgun (WGS) entry which is preliminary data.</text>
</comment>
<evidence type="ECO:0000256" key="1">
    <source>
        <dbReference type="ARBA" id="ARBA00022598"/>
    </source>
</evidence>
<proteinExistence type="predicted"/>
<gene>
    <name evidence="5" type="ORF">CO173_00465</name>
</gene>
<dbReference type="EMBL" id="PFWT01000003">
    <property type="protein sequence ID" value="PJA47034.1"/>
    <property type="molecule type" value="Genomic_DNA"/>
</dbReference>
<dbReference type="GO" id="GO:0006430">
    <property type="term" value="P:lysyl-tRNA aminoacylation"/>
    <property type="evidence" value="ECO:0007669"/>
    <property type="project" value="InterPro"/>
</dbReference>
<keyword evidence="1" id="KW-0436">Ligase</keyword>
<organism evidence="5 6">
    <name type="scientific">Candidatus Uhrbacteria bacterium CG_4_9_14_3_um_filter_41_35</name>
    <dbReference type="NCBI Taxonomy" id="1975034"/>
    <lineage>
        <taxon>Bacteria</taxon>
        <taxon>Candidatus Uhriibacteriota</taxon>
    </lineage>
</organism>
<dbReference type="GO" id="GO:0005524">
    <property type="term" value="F:ATP binding"/>
    <property type="evidence" value="ECO:0007669"/>
    <property type="project" value="UniProtKB-KW"/>
</dbReference>
<keyword evidence="2" id="KW-0547">Nucleotide-binding</keyword>
<sequence>MLSKEDILYRKKLWDSVLADVRQFFVSRDFLEFQTPLLVKSPGMEPNLSPLKTVVNNQKAGFITSPEYSMKKLLGTGFEKIFTITPVFRDNEAGRHNTPEFLMLEWYAPGVYEDLMAETEELLQFVLGDRTVWPKIKHTNANIDEHGDPHVEHKRFFVKNYPVAEASLAQISVDGSYAERFEAFGDGMELCNGFAELTDATEQRRRFEAEKSARLKAEKEVFPIDEELLSAIESIKKPVYGNALGLDRLVMLKYGIGDINDVQIFPSNQRFV</sequence>
<dbReference type="GO" id="GO:0004824">
    <property type="term" value="F:lysine-tRNA ligase activity"/>
    <property type="evidence" value="ECO:0007669"/>
    <property type="project" value="InterPro"/>
</dbReference>
<dbReference type="Proteomes" id="UP000231263">
    <property type="component" value="Unassembled WGS sequence"/>
</dbReference>
<dbReference type="SUPFAM" id="SSF55681">
    <property type="entry name" value="Class II aaRS and biotin synthetases"/>
    <property type="match status" value="1"/>
</dbReference>
<evidence type="ECO:0000256" key="3">
    <source>
        <dbReference type="ARBA" id="ARBA00022840"/>
    </source>
</evidence>
<evidence type="ECO:0000256" key="2">
    <source>
        <dbReference type="ARBA" id="ARBA00022741"/>
    </source>
</evidence>
<feature type="domain" description="Aminoacyl-transfer RNA synthetases class-II family profile" evidence="4">
    <location>
        <begin position="12"/>
        <end position="266"/>
    </location>
</feature>
<name>A0A2M7XGN8_9BACT</name>
<dbReference type="InterPro" id="IPR045864">
    <property type="entry name" value="aa-tRNA-synth_II/BPL/LPL"/>
</dbReference>
<dbReference type="PANTHER" id="PTHR42918">
    <property type="entry name" value="LYSYL-TRNA SYNTHETASE"/>
    <property type="match status" value="1"/>
</dbReference>
<dbReference type="InterPro" id="IPR004364">
    <property type="entry name" value="Aa-tRNA-synt_II"/>
</dbReference>
<dbReference type="GO" id="GO:0000049">
    <property type="term" value="F:tRNA binding"/>
    <property type="evidence" value="ECO:0007669"/>
    <property type="project" value="TreeGrafter"/>
</dbReference>
<dbReference type="PANTHER" id="PTHR42918:SF6">
    <property type="entry name" value="ELONGATION FACTOR P--(R)-BETA-LYSINE LIGASE"/>
    <property type="match status" value="1"/>
</dbReference>
<dbReference type="Gene3D" id="3.30.930.10">
    <property type="entry name" value="Bira Bifunctional Protein, Domain 2"/>
    <property type="match status" value="2"/>
</dbReference>
<dbReference type="PRINTS" id="PR00982">
    <property type="entry name" value="TRNASYNTHLYS"/>
</dbReference>
<dbReference type="InterPro" id="IPR006195">
    <property type="entry name" value="aa-tRNA-synth_II"/>
</dbReference>
<accession>A0A2M7XGN8</accession>
<evidence type="ECO:0000313" key="5">
    <source>
        <dbReference type="EMBL" id="PJA47034.1"/>
    </source>
</evidence>
<dbReference type="AlphaFoldDB" id="A0A2M7XGN8"/>
<dbReference type="Pfam" id="PF00152">
    <property type="entry name" value="tRNA-synt_2"/>
    <property type="match status" value="1"/>
</dbReference>
<reference evidence="6" key="1">
    <citation type="submission" date="2017-09" db="EMBL/GenBank/DDBJ databases">
        <title>Depth-based differentiation of microbial function through sediment-hosted aquifers and enrichment of novel symbionts in the deep terrestrial subsurface.</title>
        <authorList>
            <person name="Probst A.J."/>
            <person name="Ladd B."/>
            <person name="Jarett J.K."/>
            <person name="Geller-Mcgrath D.E."/>
            <person name="Sieber C.M.K."/>
            <person name="Emerson J.B."/>
            <person name="Anantharaman K."/>
            <person name="Thomas B.C."/>
            <person name="Malmstrom R."/>
            <person name="Stieglmeier M."/>
            <person name="Klingl A."/>
            <person name="Woyke T."/>
            <person name="Ryan C.M."/>
            <person name="Banfield J.F."/>
        </authorList>
    </citation>
    <scope>NUCLEOTIDE SEQUENCE [LARGE SCALE GENOMIC DNA]</scope>
</reference>
<dbReference type="InterPro" id="IPR018149">
    <property type="entry name" value="Lys-tRNA-synth_II_C"/>
</dbReference>
<protein>
    <recommendedName>
        <fullName evidence="4">Aminoacyl-transfer RNA synthetases class-II family profile domain-containing protein</fullName>
    </recommendedName>
</protein>
<evidence type="ECO:0000313" key="6">
    <source>
        <dbReference type="Proteomes" id="UP000231263"/>
    </source>
</evidence>
<keyword evidence="3" id="KW-0067">ATP-binding</keyword>
<evidence type="ECO:0000259" key="4">
    <source>
        <dbReference type="PROSITE" id="PS50862"/>
    </source>
</evidence>
<dbReference type="PROSITE" id="PS50862">
    <property type="entry name" value="AA_TRNA_LIGASE_II"/>
    <property type="match status" value="1"/>
</dbReference>